<dbReference type="InParanoid" id="E1ZF32"/>
<protein>
    <submittedName>
        <fullName evidence="2">Uncharacterized protein</fullName>
    </submittedName>
</protein>
<dbReference type="AlphaFoldDB" id="E1ZF32"/>
<reference evidence="2 3" key="1">
    <citation type="journal article" date="2010" name="Plant Cell">
        <title>The Chlorella variabilis NC64A genome reveals adaptation to photosymbiosis, coevolution with viruses, and cryptic sex.</title>
        <authorList>
            <person name="Blanc G."/>
            <person name="Duncan G."/>
            <person name="Agarkova I."/>
            <person name="Borodovsky M."/>
            <person name="Gurnon J."/>
            <person name="Kuo A."/>
            <person name="Lindquist E."/>
            <person name="Lucas S."/>
            <person name="Pangilinan J."/>
            <person name="Polle J."/>
            <person name="Salamov A."/>
            <person name="Terry A."/>
            <person name="Yamada T."/>
            <person name="Dunigan D.D."/>
            <person name="Grigoriev I.V."/>
            <person name="Claverie J.M."/>
            <person name="Van Etten J.L."/>
        </authorList>
    </citation>
    <scope>NUCLEOTIDE SEQUENCE [LARGE SCALE GENOMIC DNA]</scope>
    <source>
        <strain evidence="2 3">NC64A</strain>
    </source>
</reference>
<proteinExistence type="predicted"/>
<accession>E1ZF32</accession>
<gene>
    <name evidence="2" type="ORF">CHLNCDRAFT_133710</name>
</gene>
<keyword evidence="3" id="KW-1185">Reference proteome</keyword>
<sequence length="56" mass="6174">MPTFATQRQLANHAGEPLLFEVQLLRVGGVNLPRRSQPAQNQQQQPMCGCLRSGPC</sequence>
<evidence type="ECO:0000313" key="3">
    <source>
        <dbReference type="Proteomes" id="UP000008141"/>
    </source>
</evidence>
<name>E1ZF32_CHLVA</name>
<dbReference type="RefSeq" id="XP_005847530.1">
    <property type="nucleotide sequence ID" value="XM_005847468.1"/>
</dbReference>
<evidence type="ECO:0000313" key="2">
    <source>
        <dbReference type="EMBL" id="EFN55428.1"/>
    </source>
</evidence>
<dbReference type="KEGG" id="cvr:CHLNCDRAFT_133710"/>
<dbReference type="GeneID" id="17354933"/>
<feature type="region of interest" description="Disordered" evidence="1">
    <location>
        <begin position="34"/>
        <end position="56"/>
    </location>
</feature>
<evidence type="ECO:0000256" key="1">
    <source>
        <dbReference type="SAM" id="MobiDB-lite"/>
    </source>
</evidence>
<dbReference type="OrthoDB" id="1902587at2759"/>
<feature type="compositionally biased region" description="Low complexity" evidence="1">
    <location>
        <begin position="37"/>
        <end position="46"/>
    </location>
</feature>
<dbReference type="EMBL" id="GL433844">
    <property type="protein sequence ID" value="EFN55428.1"/>
    <property type="molecule type" value="Genomic_DNA"/>
</dbReference>
<dbReference type="Proteomes" id="UP000008141">
    <property type="component" value="Unassembled WGS sequence"/>
</dbReference>
<organism evidence="3">
    <name type="scientific">Chlorella variabilis</name>
    <name type="common">Green alga</name>
    <dbReference type="NCBI Taxonomy" id="554065"/>
    <lineage>
        <taxon>Eukaryota</taxon>
        <taxon>Viridiplantae</taxon>
        <taxon>Chlorophyta</taxon>
        <taxon>core chlorophytes</taxon>
        <taxon>Trebouxiophyceae</taxon>
        <taxon>Chlorellales</taxon>
        <taxon>Chlorellaceae</taxon>
        <taxon>Chlorella clade</taxon>
        <taxon>Chlorella</taxon>
    </lineage>
</organism>